<keyword evidence="2" id="KW-0812">Transmembrane</keyword>
<keyword evidence="2" id="KW-0472">Membrane</keyword>
<keyword evidence="5" id="KW-1185">Reference proteome</keyword>
<dbReference type="GO" id="GO:0006629">
    <property type="term" value="P:lipid metabolic process"/>
    <property type="evidence" value="ECO:0007669"/>
    <property type="project" value="UniProtKB-KW"/>
</dbReference>
<feature type="transmembrane region" description="Helical" evidence="2">
    <location>
        <begin position="135"/>
        <end position="156"/>
    </location>
</feature>
<dbReference type="OrthoDB" id="1488930at2"/>
<name>A0A2K8Z2E8_9BACT</name>
<organism evidence="4 5">
    <name type="scientific">Spirosoma pollinicola</name>
    <dbReference type="NCBI Taxonomy" id="2057025"/>
    <lineage>
        <taxon>Bacteria</taxon>
        <taxon>Pseudomonadati</taxon>
        <taxon>Bacteroidota</taxon>
        <taxon>Cytophagia</taxon>
        <taxon>Cytophagales</taxon>
        <taxon>Cytophagaceae</taxon>
        <taxon>Spirosoma</taxon>
    </lineage>
</organism>
<evidence type="ECO:0000256" key="2">
    <source>
        <dbReference type="SAM" id="Phobius"/>
    </source>
</evidence>
<proteinExistence type="predicted"/>
<evidence type="ECO:0000256" key="1">
    <source>
        <dbReference type="ARBA" id="ARBA00023098"/>
    </source>
</evidence>
<dbReference type="SUPFAM" id="SSF52151">
    <property type="entry name" value="FabD/lysophospholipase-like"/>
    <property type="match status" value="1"/>
</dbReference>
<evidence type="ECO:0000313" key="5">
    <source>
        <dbReference type="Proteomes" id="UP000232883"/>
    </source>
</evidence>
<feature type="transmembrane region" description="Helical" evidence="2">
    <location>
        <begin position="483"/>
        <end position="502"/>
    </location>
</feature>
<dbReference type="InterPro" id="IPR016035">
    <property type="entry name" value="Acyl_Trfase/lysoPLipase"/>
</dbReference>
<protein>
    <recommendedName>
        <fullName evidence="3">PNPLA domain-containing protein</fullName>
    </recommendedName>
</protein>
<dbReference type="InterPro" id="IPR002641">
    <property type="entry name" value="PNPLA_dom"/>
</dbReference>
<feature type="transmembrane region" description="Helical" evidence="2">
    <location>
        <begin position="349"/>
        <end position="369"/>
    </location>
</feature>
<dbReference type="AlphaFoldDB" id="A0A2K8Z2E8"/>
<keyword evidence="1" id="KW-0443">Lipid metabolism</keyword>
<evidence type="ECO:0000313" key="4">
    <source>
        <dbReference type="EMBL" id="AUD04021.1"/>
    </source>
</evidence>
<accession>A0A2K8Z2E8</accession>
<dbReference type="RefSeq" id="WP_100990087.1">
    <property type="nucleotide sequence ID" value="NZ_CP025096.1"/>
</dbReference>
<feature type="transmembrane region" description="Helical" evidence="2">
    <location>
        <begin position="43"/>
        <end position="66"/>
    </location>
</feature>
<feature type="transmembrane region" description="Helical" evidence="2">
    <location>
        <begin position="322"/>
        <end position="343"/>
    </location>
</feature>
<dbReference type="EMBL" id="CP025096">
    <property type="protein sequence ID" value="AUD04021.1"/>
    <property type="molecule type" value="Genomic_DNA"/>
</dbReference>
<feature type="transmembrane region" description="Helical" evidence="2">
    <location>
        <begin position="12"/>
        <end position="31"/>
    </location>
</feature>
<keyword evidence="2" id="KW-1133">Transmembrane helix</keyword>
<feature type="transmembrane region" description="Helical" evidence="2">
    <location>
        <begin position="168"/>
        <end position="190"/>
    </location>
</feature>
<dbReference type="KEGG" id="spir:CWM47_20635"/>
<gene>
    <name evidence="4" type="ORF">CWM47_20635</name>
</gene>
<sequence length="822" mass="91759">MNRTFTASLRVLIGIFIPISKKGLILLGIHWNQLSVRILLKDFLSVASSIGFVILPAFLTGVLFIFLPQGRDTLLIVVEKLKEGNILQLMFLLLSLFGWSVAAELGVRYAIAISDNSGKNLSDARVEWRKSVQKGLAAFFLLWPYLLIMSGLSWCFAQTKYQLFSLEFGYFSGCLVLVYGLMLVTANLYFRKFGQAKPGNPFRTAFGARSLPPQELFWLSKLNGIYEDYIYTLPKASTFKADYKTTLSSFTQLFVGDTHTLTSFLQNPDVVKNDRLIPRSFTLLNPDSILFIRGRQRGGVYKWIYFVPTSFYRGLHRQVNGIALGALVLFTGISLLTVESGIYGSIGSPALVCLAFGCYSGMYTGLLYLDHALLRKWFISVRFSLLILLIVSSCFNNDHPARIGNQPAQKRLTIAAQFKTWFHQYKAQIEGQNSATSSTKKYPVIFICSEGGAFRTGAYTGLYLTRLDDTLTKTGKLNLRQSIFAMSGVSGGAIGLGLYNALAYRSKSSSDQASGLAKRFFAYDALSPIIGKLLYGELLNLFIPVNIDRFNRATALEKAWEVAYGQTLNRSTDNTFGQDFLSPIPRPLDPLFIINTTEVETGLQCWISTAQADSMAFATDRDLLQRKIRNRFRYSTALNFSSRFPLFSPGAAVDPARWQTALHGSSPTSYLHYVDGGYVENTGASSLLDVLTMLKAKAAEEFKQVIPIIIFLKFSDDTQSQIHPVRFANELAEVLFGIYNTRQGRSRTSEEQLRQFVTNHQGWLIAQPIRAGSSSVPMSWVLSTKSIDSLSKDIQDKLIDSSGVLKQLLRPDLSYLLAHSTQ</sequence>
<feature type="domain" description="PNPLA" evidence="3">
    <location>
        <begin position="448"/>
        <end position="687"/>
    </location>
</feature>
<dbReference type="Pfam" id="PF01734">
    <property type="entry name" value="Patatin"/>
    <property type="match status" value="1"/>
</dbReference>
<reference evidence="4 5" key="1">
    <citation type="submission" date="2017-11" db="EMBL/GenBank/DDBJ databases">
        <title>Taxonomic description and genome sequences of Spirosoma HA7 sp. nov., isolated from pollen microhabitat of Corylus avellana.</title>
        <authorList>
            <person name="Ambika Manirajan B."/>
            <person name="Suarez C."/>
            <person name="Ratering S."/>
            <person name="Geissler-Plaum R."/>
            <person name="Cardinale M."/>
            <person name="Sylvia S."/>
        </authorList>
    </citation>
    <scope>NUCLEOTIDE SEQUENCE [LARGE SCALE GENOMIC DNA]</scope>
    <source>
        <strain evidence="4 5">HA7</strain>
    </source>
</reference>
<dbReference type="Proteomes" id="UP000232883">
    <property type="component" value="Chromosome"/>
</dbReference>
<evidence type="ECO:0000259" key="3">
    <source>
        <dbReference type="Pfam" id="PF01734"/>
    </source>
</evidence>